<evidence type="ECO:0000256" key="2">
    <source>
        <dbReference type="SAM" id="Phobius"/>
    </source>
</evidence>
<gene>
    <name evidence="3" type="ORF">BG53_00770</name>
</gene>
<keyword evidence="2" id="KW-0472">Membrane</keyword>
<name>A0A9W5S3W2_9BACL</name>
<feature type="transmembrane region" description="Helical" evidence="2">
    <location>
        <begin position="52"/>
        <end position="71"/>
    </location>
</feature>
<proteinExistence type="predicted"/>
<dbReference type="AlphaFoldDB" id="A0A9W5S3W2"/>
<evidence type="ECO:0000313" key="4">
    <source>
        <dbReference type="Proteomes" id="UP000053750"/>
    </source>
</evidence>
<keyword evidence="4" id="KW-1185">Reference proteome</keyword>
<protein>
    <submittedName>
        <fullName evidence="3">Uncharacterized protein</fullName>
    </submittedName>
</protein>
<comment type="caution">
    <text evidence="3">The sequence shown here is derived from an EMBL/GenBank/DDBJ whole genome shotgun (WGS) entry which is preliminary data.</text>
</comment>
<accession>A0A9W5S3W2</accession>
<dbReference type="EMBL" id="JFHU01000011">
    <property type="protein sequence ID" value="EXX92258.1"/>
    <property type="molecule type" value="Genomic_DNA"/>
</dbReference>
<keyword evidence="2" id="KW-1133">Transmembrane helix</keyword>
<keyword evidence="2" id="KW-0812">Transmembrane</keyword>
<dbReference type="Proteomes" id="UP000053750">
    <property type="component" value="Unassembled WGS sequence"/>
</dbReference>
<feature type="region of interest" description="Disordered" evidence="1">
    <location>
        <begin position="1"/>
        <end position="46"/>
    </location>
</feature>
<feature type="compositionally biased region" description="Polar residues" evidence="1">
    <location>
        <begin position="16"/>
        <end position="25"/>
    </location>
</feature>
<reference evidence="3 4" key="1">
    <citation type="submission" date="2014-02" db="EMBL/GenBank/DDBJ databases">
        <title>Genome sequence of Paenibacillus darwinianus reveals adaptive mechanisms for survival in Antarctic soils.</title>
        <authorList>
            <person name="Dsouza M."/>
            <person name="Taylor M.W."/>
            <person name="Turner S.J."/>
            <person name="Aislabie J."/>
        </authorList>
    </citation>
    <scope>NUCLEOTIDE SEQUENCE [LARGE SCALE GENOMIC DNA]</scope>
    <source>
        <strain evidence="3 4">CE1</strain>
    </source>
</reference>
<dbReference type="RefSeq" id="WP_036582676.1">
    <property type="nucleotide sequence ID" value="NZ_KK082160.1"/>
</dbReference>
<organism evidence="3 4">
    <name type="scientific">Paenibacillus darwinianus</name>
    <dbReference type="NCBI Taxonomy" id="1380763"/>
    <lineage>
        <taxon>Bacteria</taxon>
        <taxon>Bacillati</taxon>
        <taxon>Bacillota</taxon>
        <taxon>Bacilli</taxon>
        <taxon>Bacillales</taxon>
        <taxon>Paenibacillaceae</taxon>
        <taxon>Paenibacillus</taxon>
    </lineage>
</organism>
<sequence length="79" mass="9161">MSDFTQEETMKPRNRSAWQDKTAQAVQGRKDKPRLPPRSTKHPSNKQQMAKWFYHTLIFLFLVLAAGLFLFGRQLAGNP</sequence>
<evidence type="ECO:0000256" key="1">
    <source>
        <dbReference type="SAM" id="MobiDB-lite"/>
    </source>
</evidence>
<evidence type="ECO:0000313" key="3">
    <source>
        <dbReference type="EMBL" id="EXX92258.1"/>
    </source>
</evidence>